<proteinExistence type="predicted"/>
<reference evidence="2" key="1">
    <citation type="submission" date="2020-03" db="EMBL/GenBank/DDBJ databases">
        <authorList>
            <person name="He L."/>
        </authorList>
    </citation>
    <scope>NUCLEOTIDE SEQUENCE</scope>
    <source>
        <strain evidence="2">CkLH20</strain>
    </source>
</reference>
<keyword evidence="3" id="KW-1185">Reference proteome</keyword>
<feature type="compositionally biased region" description="Polar residues" evidence="1">
    <location>
        <begin position="26"/>
        <end position="39"/>
    </location>
</feature>
<dbReference type="EMBL" id="JAATWM020000023">
    <property type="protein sequence ID" value="KAF9875074.1"/>
    <property type="molecule type" value="Genomic_DNA"/>
</dbReference>
<dbReference type="GeneID" id="62163131"/>
<feature type="region of interest" description="Disordered" evidence="1">
    <location>
        <begin position="1"/>
        <end position="41"/>
    </location>
</feature>
<dbReference type="OrthoDB" id="4849418at2759"/>
<name>A0A9P6I2J7_9PEZI</name>
<sequence>MKALSASPRLDKMSTQSRNTLDKSSAEYSDGNASQSTLDQIIDIPEVPRKSLGRPSWNQTTPNENEIAQLPQLLVSLESSSGVEDYLDPAQFYHGLSENGLQIFCNSDSSTDETQNQNKVSVIMDSITRKIDALLNTSQLVFSSRTPSESFCDSILSNISAIPEPLCLRGNTLYCVSAKPKPLRILKTSNRGPTPDPPASPALMHPKRDTTTVLNFEKTTLTDITEESILHISAMPAPLCLNNNKSKASNKAAVRCHIQNEQYDKENMAPLEAEQTQQARRQADLRWAEWTLGAHNSGSFFGQCAYPKKATKRTDLGEAYPFSNQEFSIYVDDEHLKLSAPKEANDGLMTHCLHLMSAKESSTGLELCPVDNAPVLPSRNPLLDHSLIFSHNESSMSTTSFQEALSETVRGTPRASEPHETPCPQRQIDIDSLVYEIAQPSHENVYGEDGVLVEESNEAEHSVAHFADLDDQLQYGRVYPSQVLLWPIHHPSETGDPTGDVDGPYNFAVPCEPDAYPPSQPRLPEISRCDDLRSLRERFDLL</sequence>
<evidence type="ECO:0000313" key="3">
    <source>
        <dbReference type="Proteomes" id="UP000781932"/>
    </source>
</evidence>
<feature type="region of interest" description="Disordered" evidence="1">
    <location>
        <begin position="186"/>
        <end position="206"/>
    </location>
</feature>
<reference evidence="2" key="2">
    <citation type="submission" date="2020-11" db="EMBL/GenBank/DDBJ databases">
        <title>Whole genome sequencing of Colletotrichum sp.</title>
        <authorList>
            <person name="Li H."/>
        </authorList>
    </citation>
    <scope>NUCLEOTIDE SEQUENCE</scope>
    <source>
        <strain evidence="2">CkLH20</strain>
    </source>
</reference>
<dbReference type="AlphaFoldDB" id="A0A9P6I2J7"/>
<evidence type="ECO:0000313" key="2">
    <source>
        <dbReference type="EMBL" id="KAF9875074.1"/>
    </source>
</evidence>
<dbReference type="RefSeq" id="XP_038744535.1">
    <property type="nucleotide sequence ID" value="XM_038890057.1"/>
</dbReference>
<evidence type="ECO:0000256" key="1">
    <source>
        <dbReference type="SAM" id="MobiDB-lite"/>
    </source>
</evidence>
<dbReference type="Proteomes" id="UP000781932">
    <property type="component" value="Unassembled WGS sequence"/>
</dbReference>
<gene>
    <name evidence="2" type="ORF">CkaCkLH20_07340</name>
</gene>
<protein>
    <submittedName>
        <fullName evidence="2">Uncharacterized protein</fullName>
    </submittedName>
</protein>
<accession>A0A9P6I2J7</accession>
<organism evidence="2 3">
    <name type="scientific">Colletotrichum karsti</name>
    <dbReference type="NCBI Taxonomy" id="1095194"/>
    <lineage>
        <taxon>Eukaryota</taxon>
        <taxon>Fungi</taxon>
        <taxon>Dikarya</taxon>
        <taxon>Ascomycota</taxon>
        <taxon>Pezizomycotina</taxon>
        <taxon>Sordariomycetes</taxon>
        <taxon>Hypocreomycetidae</taxon>
        <taxon>Glomerellales</taxon>
        <taxon>Glomerellaceae</taxon>
        <taxon>Colletotrichum</taxon>
        <taxon>Colletotrichum boninense species complex</taxon>
    </lineage>
</organism>
<comment type="caution">
    <text evidence="2">The sequence shown here is derived from an EMBL/GenBank/DDBJ whole genome shotgun (WGS) entry which is preliminary data.</text>
</comment>